<sequence length="67" mass="7415">MITIEIEQMAKRKRSHFRRKKDLPAIIDRYGCSSAKAVSSGKKHIIGLMFIAVGIAAVGYIKLNGII</sequence>
<dbReference type="EMBL" id="CP007452">
    <property type="protein sequence ID" value="AHM56200.1"/>
    <property type="molecule type" value="Genomic_DNA"/>
</dbReference>
<keyword evidence="1" id="KW-0812">Transmembrane</keyword>
<keyword evidence="1" id="KW-0472">Membrane</keyword>
<dbReference type="PATRIC" id="fig|1286171.3.peg.852"/>
<reference evidence="2 3" key="1">
    <citation type="journal article" date="2014" name="Genome Announc.">
        <title>Complete Genome Sequence of Amino Acid-Utilizing Eubacterium acidaminophilum al-2 (DSM 3953).</title>
        <authorList>
            <person name="Poehlein A."/>
            <person name="Andreesen J.R."/>
            <person name="Daniel R."/>
        </authorList>
    </citation>
    <scope>NUCLEOTIDE SEQUENCE [LARGE SCALE GENOMIC DNA]</scope>
    <source>
        <strain evidence="2 3">DSM 3953</strain>
    </source>
</reference>
<dbReference type="KEGG" id="eac:EAL2_c09000"/>
<dbReference type="STRING" id="1286171.EAL2_c09000"/>
<keyword evidence="1" id="KW-1133">Transmembrane helix</keyword>
<name>W8T5T3_PEPAC</name>
<dbReference type="Proteomes" id="UP000019591">
    <property type="component" value="Chromosome"/>
</dbReference>
<keyword evidence="3" id="KW-1185">Reference proteome</keyword>
<evidence type="ECO:0000313" key="3">
    <source>
        <dbReference type="Proteomes" id="UP000019591"/>
    </source>
</evidence>
<feature type="transmembrane region" description="Helical" evidence="1">
    <location>
        <begin position="45"/>
        <end position="63"/>
    </location>
</feature>
<organism evidence="2 3">
    <name type="scientific">Peptoclostridium acidaminophilum DSM 3953</name>
    <dbReference type="NCBI Taxonomy" id="1286171"/>
    <lineage>
        <taxon>Bacteria</taxon>
        <taxon>Bacillati</taxon>
        <taxon>Bacillota</taxon>
        <taxon>Clostridia</taxon>
        <taxon>Peptostreptococcales</taxon>
        <taxon>Peptoclostridiaceae</taxon>
        <taxon>Peptoclostridium</taxon>
    </lineage>
</organism>
<proteinExistence type="predicted"/>
<dbReference type="RefSeq" id="WP_025435219.1">
    <property type="nucleotide sequence ID" value="NZ_CP007452.1"/>
</dbReference>
<dbReference type="AlphaFoldDB" id="W8T5T3"/>
<protein>
    <submittedName>
        <fullName evidence="2">Uncharacterized protein</fullName>
    </submittedName>
</protein>
<accession>W8T5T3</accession>
<evidence type="ECO:0000256" key="1">
    <source>
        <dbReference type="SAM" id="Phobius"/>
    </source>
</evidence>
<dbReference type="HOGENOM" id="CLU_2806037_0_0_9"/>
<gene>
    <name evidence="2" type="ORF">EAL2_c09000</name>
</gene>
<evidence type="ECO:0000313" key="2">
    <source>
        <dbReference type="EMBL" id="AHM56200.1"/>
    </source>
</evidence>